<accession>A0ABU7CCS4</accession>
<evidence type="ECO:0000313" key="2">
    <source>
        <dbReference type="Proteomes" id="UP001345963"/>
    </source>
</evidence>
<name>A0ABU7CCS4_9TELE</name>
<protein>
    <submittedName>
        <fullName evidence="1">Uncharacterized protein</fullName>
    </submittedName>
</protein>
<keyword evidence="2" id="KW-1185">Reference proteome</keyword>
<sequence>MVTFPFSHTNTPTSSSTLPLFFLTLRLSTERAAAGSPAPSGYCNAAQSPLEKVDITPSGRSWKDFLERKGDH</sequence>
<dbReference type="EMBL" id="JAHUTI010088994">
    <property type="protein sequence ID" value="MED6260546.1"/>
    <property type="molecule type" value="Genomic_DNA"/>
</dbReference>
<reference evidence="1 2" key="1">
    <citation type="submission" date="2021-07" db="EMBL/GenBank/DDBJ databases">
        <authorList>
            <person name="Palmer J.M."/>
        </authorList>
    </citation>
    <scope>NUCLEOTIDE SEQUENCE [LARGE SCALE GENOMIC DNA]</scope>
    <source>
        <strain evidence="1 2">AT_MEX2019</strain>
        <tissue evidence="1">Muscle</tissue>
    </source>
</reference>
<evidence type="ECO:0000313" key="1">
    <source>
        <dbReference type="EMBL" id="MED6260546.1"/>
    </source>
</evidence>
<gene>
    <name evidence="1" type="ORF">ATANTOWER_022196</name>
</gene>
<proteinExistence type="predicted"/>
<dbReference type="Proteomes" id="UP001345963">
    <property type="component" value="Unassembled WGS sequence"/>
</dbReference>
<organism evidence="1 2">
    <name type="scientific">Ataeniobius toweri</name>
    <dbReference type="NCBI Taxonomy" id="208326"/>
    <lineage>
        <taxon>Eukaryota</taxon>
        <taxon>Metazoa</taxon>
        <taxon>Chordata</taxon>
        <taxon>Craniata</taxon>
        <taxon>Vertebrata</taxon>
        <taxon>Euteleostomi</taxon>
        <taxon>Actinopterygii</taxon>
        <taxon>Neopterygii</taxon>
        <taxon>Teleostei</taxon>
        <taxon>Neoteleostei</taxon>
        <taxon>Acanthomorphata</taxon>
        <taxon>Ovalentaria</taxon>
        <taxon>Atherinomorphae</taxon>
        <taxon>Cyprinodontiformes</taxon>
        <taxon>Goodeidae</taxon>
        <taxon>Ataeniobius</taxon>
    </lineage>
</organism>
<comment type="caution">
    <text evidence="1">The sequence shown here is derived from an EMBL/GenBank/DDBJ whole genome shotgun (WGS) entry which is preliminary data.</text>
</comment>